<evidence type="ECO:0000313" key="2">
    <source>
        <dbReference type="Proteomes" id="UP000607653"/>
    </source>
</evidence>
<dbReference type="AlphaFoldDB" id="A0A822XP29"/>
<keyword evidence="2" id="KW-1185">Reference proteome</keyword>
<sequence length="40" mass="4654">MYVLGFASNKRERERQPMILLVREREGFSARERTGWGAVG</sequence>
<protein>
    <submittedName>
        <fullName evidence="1">Uncharacterized protein</fullName>
    </submittedName>
</protein>
<proteinExistence type="predicted"/>
<evidence type="ECO:0000313" key="1">
    <source>
        <dbReference type="EMBL" id="DAD22170.1"/>
    </source>
</evidence>
<dbReference type="EMBL" id="DUZY01000001">
    <property type="protein sequence ID" value="DAD22170.1"/>
    <property type="molecule type" value="Genomic_DNA"/>
</dbReference>
<organism evidence="1 2">
    <name type="scientific">Nelumbo nucifera</name>
    <name type="common">Sacred lotus</name>
    <dbReference type="NCBI Taxonomy" id="4432"/>
    <lineage>
        <taxon>Eukaryota</taxon>
        <taxon>Viridiplantae</taxon>
        <taxon>Streptophyta</taxon>
        <taxon>Embryophyta</taxon>
        <taxon>Tracheophyta</taxon>
        <taxon>Spermatophyta</taxon>
        <taxon>Magnoliopsida</taxon>
        <taxon>Proteales</taxon>
        <taxon>Nelumbonaceae</taxon>
        <taxon>Nelumbo</taxon>
    </lineage>
</organism>
<gene>
    <name evidence="1" type="ORF">HUJ06_023633</name>
</gene>
<comment type="caution">
    <text evidence="1">The sequence shown here is derived from an EMBL/GenBank/DDBJ whole genome shotgun (WGS) entry which is preliminary data.</text>
</comment>
<name>A0A822XP29_NELNU</name>
<dbReference type="Proteomes" id="UP000607653">
    <property type="component" value="Unassembled WGS sequence"/>
</dbReference>
<accession>A0A822XP29</accession>
<reference evidence="1 2" key="1">
    <citation type="journal article" date="2020" name="Mol. Biol. Evol.">
        <title>Distinct Expression and Methylation Patterns for Genes with Different Fates following a Single Whole-Genome Duplication in Flowering Plants.</title>
        <authorList>
            <person name="Shi T."/>
            <person name="Rahmani R.S."/>
            <person name="Gugger P.F."/>
            <person name="Wang M."/>
            <person name="Li H."/>
            <person name="Zhang Y."/>
            <person name="Li Z."/>
            <person name="Wang Q."/>
            <person name="Van de Peer Y."/>
            <person name="Marchal K."/>
            <person name="Chen J."/>
        </authorList>
    </citation>
    <scope>NUCLEOTIDE SEQUENCE [LARGE SCALE GENOMIC DNA]</scope>
    <source>
        <tissue evidence="1">Leaf</tissue>
    </source>
</reference>